<dbReference type="AlphaFoldDB" id="A0A9X3MQM0"/>
<dbReference type="EMBL" id="JAPDOD010000006">
    <property type="protein sequence ID" value="MDA0160615.1"/>
    <property type="molecule type" value="Genomic_DNA"/>
</dbReference>
<dbReference type="Gene3D" id="3.30.70.1060">
    <property type="entry name" value="Dimeric alpha+beta barrel"/>
    <property type="match status" value="1"/>
</dbReference>
<evidence type="ECO:0000259" key="2">
    <source>
        <dbReference type="Pfam" id="PF03795"/>
    </source>
</evidence>
<evidence type="ECO:0000313" key="3">
    <source>
        <dbReference type="EMBL" id="MDA0160615.1"/>
    </source>
</evidence>
<organism evidence="3 4">
    <name type="scientific">Solirubrobacter ginsenosidimutans</name>
    <dbReference type="NCBI Taxonomy" id="490573"/>
    <lineage>
        <taxon>Bacteria</taxon>
        <taxon>Bacillati</taxon>
        <taxon>Actinomycetota</taxon>
        <taxon>Thermoleophilia</taxon>
        <taxon>Solirubrobacterales</taxon>
        <taxon>Solirubrobacteraceae</taxon>
        <taxon>Solirubrobacter</taxon>
    </lineage>
</organism>
<dbReference type="InterPro" id="IPR011008">
    <property type="entry name" value="Dimeric_a/b-barrel"/>
</dbReference>
<gene>
    <name evidence="3" type="ORF">OM076_10095</name>
</gene>
<comment type="similarity">
    <text evidence="1">Belongs to the YciI family.</text>
</comment>
<name>A0A9X3MQM0_9ACTN</name>
<keyword evidence="4" id="KW-1185">Reference proteome</keyword>
<sequence length="120" mass="13035">MRYILLIYQNTEAWNGFSQAEKEVLMHTAGDIVEELSATGEWVGGEGLADASQARSTHVRDGVVTVTDGPFLEAKEALAGYCIVDVATPERAEEIAARWPDALHWGMEIRALMQGGGEEA</sequence>
<accession>A0A9X3MQM0</accession>
<dbReference type="PANTHER" id="PTHR35174:SF3">
    <property type="entry name" value="BLL7171 PROTEIN"/>
    <property type="match status" value="1"/>
</dbReference>
<feature type="domain" description="YCII-related" evidence="2">
    <location>
        <begin position="1"/>
        <end position="110"/>
    </location>
</feature>
<reference evidence="3" key="1">
    <citation type="submission" date="2022-10" db="EMBL/GenBank/DDBJ databases">
        <title>The WGS of Solirubrobacter ginsenosidimutans DSM 21036.</title>
        <authorList>
            <person name="Jiang Z."/>
        </authorList>
    </citation>
    <scope>NUCLEOTIDE SEQUENCE</scope>
    <source>
        <strain evidence="3">DSM 21036</strain>
    </source>
</reference>
<dbReference type="PANTHER" id="PTHR35174">
    <property type="entry name" value="BLL7171 PROTEIN-RELATED"/>
    <property type="match status" value="1"/>
</dbReference>
<protein>
    <submittedName>
        <fullName evidence="3">YciI family protein</fullName>
    </submittedName>
</protein>
<dbReference type="Pfam" id="PF03795">
    <property type="entry name" value="YCII"/>
    <property type="match status" value="1"/>
</dbReference>
<dbReference type="Proteomes" id="UP001149140">
    <property type="component" value="Unassembled WGS sequence"/>
</dbReference>
<dbReference type="RefSeq" id="WP_270039554.1">
    <property type="nucleotide sequence ID" value="NZ_JAPDOD010000006.1"/>
</dbReference>
<proteinExistence type="inferred from homology"/>
<evidence type="ECO:0000256" key="1">
    <source>
        <dbReference type="ARBA" id="ARBA00007689"/>
    </source>
</evidence>
<evidence type="ECO:0000313" key="4">
    <source>
        <dbReference type="Proteomes" id="UP001149140"/>
    </source>
</evidence>
<comment type="caution">
    <text evidence="3">The sequence shown here is derived from an EMBL/GenBank/DDBJ whole genome shotgun (WGS) entry which is preliminary data.</text>
</comment>
<dbReference type="SUPFAM" id="SSF54909">
    <property type="entry name" value="Dimeric alpha+beta barrel"/>
    <property type="match status" value="1"/>
</dbReference>
<dbReference type="InterPro" id="IPR005545">
    <property type="entry name" value="YCII"/>
</dbReference>